<feature type="compositionally biased region" description="Polar residues" evidence="1">
    <location>
        <begin position="1667"/>
        <end position="1683"/>
    </location>
</feature>
<feature type="domain" description="MBG" evidence="3">
    <location>
        <begin position="819"/>
        <end position="880"/>
    </location>
</feature>
<evidence type="ECO:0008006" key="7">
    <source>
        <dbReference type="Google" id="ProtNLM"/>
    </source>
</evidence>
<feature type="compositionally biased region" description="Low complexity" evidence="1">
    <location>
        <begin position="1707"/>
        <end position="1716"/>
    </location>
</feature>
<dbReference type="Pfam" id="PF18483">
    <property type="entry name" value="Lectin_L-type_dom"/>
    <property type="match status" value="1"/>
</dbReference>
<dbReference type="InterPro" id="IPR013320">
    <property type="entry name" value="ConA-like_dom_sf"/>
</dbReference>
<gene>
    <name evidence="5" type="ORF">FD30_GL001342</name>
</gene>
<dbReference type="Gene3D" id="2.60.120.200">
    <property type="match status" value="1"/>
</dbReference>
<evidence type="ECO:0000313" key="6">
    <source>
        <dbReference type="Proteomes" id="UP000051162"/>
    </source>
</evidence>
<proteinExistence type="predicted"/>
<feature type="domain" description="MBG" evidence="4">
    <location>
        <begin position="1152"/>
        <end position="1225"/>
    </location>
</feature>
<keyword evidence="6" id="KW-1185">Reference proteome</keyword>
<evidence type="ECO:0000259" key="4">
    <source>
        <dbReference type="Pfam" id="PF18676"/>
    </source>
</evidence>
<dbReference type="OrthoDB" id="9812345at2"/>
<organism evidence="5 6">
    <name type="scientific">Levilactobacillus namurensis DSM 19117</name>
    <dbReference type="NCBI Taxonomy" id="1423773"/>
    <lineage>
        <taxon>Bacteria</taxon>
        <taxon>Bacillati</taxon>
        <taxon>Bacillota</taxon>
        <taxon>Bacilli</taxon>
        <taxon>Lactobacillales</taxon>
        <taxon>Lactobacillaceae</taxon>
        <taxon>Levilactobacillus</taxon>
    </lineage>
</organism>
<dbReference type="Pfam" id="PF17883">
    <property type="entry name" value="MBG"/>
    <property type="match status" value="2"/>
</dbReference>
<feature type="domain" description="MBG" evidence="4">
    <location>
        <begin position="1487"/>
        <end position="1558"/>
    </location>
</feature>
<sequence length="1811" mass="191457">MKQRVRNQTTKKAFILYKGRTGWRLKTRIFGGLMVGLAAFTLADSGQLTTGHAATTVEETPATGTTVTPAKTSQSPNTRLATTEATTTGQTETANPAPVTAASPNPAATLESAPVTESTPVTETTPTTYPVLSQDQSVNIGVDQSQVSLTAQQIADHFTAKVENRGGSDQDDNPTQNTVTQKIGADGTIDLTSNAAHDYYGAYGKTTIQGHQAAHVSFEHEIDFSHNFSMSGALGIGSKTSGGADSVGFIFAPGDPAKATQGGSGGQLGLGGLSNAFGFVFDEYNNVSEYHDPSSQPYIGWRTTDSNGNLQSAASTDWKAASQVGLNDRRTNTLNDFTMDYDAKSQLLTVVLRNGTFSRKIEDVSTGYSISVAASTGGSWNDYSARIDKFSYTPKTIPLTVHMVDSADQGALLDNANVEAIANIGDTVSVFSTQAAAQRAVAAGEVDPTLVSILPTDSAGNVYVIDGSQVVANQNGTAHSVGGSAYQDVADDTYYTYVVTDDDSQQVTVPVRLAYTAEVTPVDAQTQQPIAGLQPVTVTTVAGEPALVQIPGYTPTKVVLAAPKDGQSVAHDQLAVDQTTTAATDETTDTQAQALGHYYTSQGTTVDGQTVVGTATVGTGQAIDQALNQQPLVDANQQPVISGTATTGITNQDYYWSATGNAQAADSTDAQAPQKATNLLVPTTQTLKSWSDKASANQQQADDYQNQAREIYNQFSALNGLSQAQQADAETLYKNISDIYQDVYDSNAVAITDFGTAQTATVAADIVQDGQAGYAALKKAQDLLGDFEVSLGKLTTTNNHAQDSLATIVTQPVTYGQPVKRPTVHLGDGFGKAQADQLQDDDFVYYSDQDLKTPVTPVNAGTYVVKLTDKGRAYMKSLAPDNPYAGLFVSSILTINPKTVTAQADPSTIVYGDAPVLSGTYGQVTDTTSGDFEIVDPATQQVVTDLTKLQVGPTYQVRYTAQAQAKLAQAGNYAVTGFTPGALTVTPRAITVSANNHTKTYGTADDPELDWAITDGQLQNGDQLEVLGVTLTRTPGEAAGEYQIKAQQAATNPNYTVNVTPGTFTIAQRNVTLTIQMQHKFYGDADPTPDLELVAGTSLAPGDQLEDLNLQFQRDQGEAAQQTYVIIGKADNKNYNITIQRGGLIIDPRPVIVAVAPQEKVYGDTDPTPVIQLDGDSTLVAGDTLADLGVQVTRASGEDVGTYQLSDQSTNHNPNYKLTVTPGTLKILPRLVTVIAADAEKSYGDADPVLTLTPAAAKELVNQDTLDALHVTLKRDQGETVQPNGYTIRGTSTSQNYQVTIQDGKFSILPRKVTVYVADHQSKVYGTADPVLKLRDDAHQVLVGQDTLKDLGVTLTRQAGEDVTAAGYQITNSQTGKSKNYQVTVVPRYFKIMPKAATAIITTSRAVYGAPVTLQGTSSLPGKFAHFQPTDLELVDQAGQVVLPTKIGAGTYTIRLTAAAQQRLQDQSNYHLDKLPVGQLVVTPRPVTLQIEDQQKFVGEADPQEHVRVTAGSLAETDTVDDLGLVFALPEHAAVGTYPITATAKTSNYLVRVVPGQLKVLGRTVDALGDVTTTEKAASGEVVNVTEQWPDHSVTVYTYDPATRQATVSELVQGKVVKTQPVNLQGETIVNDGTGALTVLDIHDLAQPVIAHYPAQVWQPATPDQLVGTTGQPTGTGASVTTPPMTPEVGTPTVGETPAPSAEPLVTPKATAPTKTQKSTDHSRVTVTPMAVTGTPVTSTGKQSSAETVAADQSARVPAGTRSTATATTATNRMTTAQLPQTDEQPTNWLTILGGVLLAAIVWPIGWLRRH</sequence>
<dbReference type="PATRIC" id="fig|1423773.3.peg.1376"/>
<feature type="compositionally biased region" description="Low complexity" evidence="1">
    <location>
        <begin position="60"/>
        <end position="72"/>
    </location>
</feature>
<evidence type="ECO:0000259" key="3">
    <source>
        <dbReference type="Pfam" id="PF17883"/>
    </source>
</evidence>
<evidence type="ECO:0000256" key="1">
    <source>
        <dbReference type="SAM" id="MobiDB-lite"/>
    </source>
</evidence>
<keyword evidence="2" id="KW-0812">Transmembrane</keyword>
<evidence type="ECO:0000256" key="2">
    <source>
        <dbReference type="SAM" id="Phobius"/>
    </source>
</evidence>
<feature type="compositionally biased region" description="Low complexity" evidence="1">
    <location>
        <begin position="114"/>
        <end position="129"/>
    </location>
</feature>
<protein>
    <recommendedName>
        <fullName evidence="7">Gram-positive cocci surface proteins LPxTG domain-containing protein</fullName>
    </recommendedName>
</protein>
<feature type="domain" description="MBG" evidence="3">
    <location>
        <begin position="1412"/>
        <end position="1478"/>
    </location>
</feature>
<dbReference type="InterPro" id="IPR041277">
    <property type="entry name" value="MBG_Lactobacillales"/>
</dbReference>
<dbReference type="Proteomes" id="UP000051162">
    <property type="component" value="Unassembled WGS sequence"/>
</dbReference>
<dbReference type="EMBL" id="AZDT01000018">
    <property type="protein sequence ID" value="KRK76497.1"/>
    <property type="molecule type" value="Genomic_DNA"/>
</dbReference>
<feature type="compositionally biased region" description="Polar residues" evidence="1">
    <location>
        <begin position="1735"/>
        <end position="1747"/>
    </location>
</feature>
<accession>A0A0R1K859</accession>
<feature type="compositionally biased region" description="Low complexity" evidence="1">
    <location>
        <begin position="81"/>
        <end position="94"/>
    </location>
</feature>
<dbReference type="Pfam" id="PF18676">
    <property type="entry name" value="MBG_2"/>
    <property type="match status" value="6"/>
</dbReference>
<dbReference type="STRING" id="1423773.FD30_GL001342"/>
<keyword evidence="2" id="KW-1133">Transmembrane helix</keyword>
<comment type="caution">
    <text evidence="5">The sequence shown here is derived from an EMBL/GenBank/DDBJ whole genome shotgun (WGS) entry which is preliminary data.</text>
</comment>
<dbReference type="SUPFAM" id="SSF49899">
    <property type="entry name" value="Concanavalin A-like lectins/glucanases"/>
    <property type="match status" value="1"/>
</dbReference>
<feature type="transmembrane region" description="Helical" evidence="2">
    <location>
        <begin position="1789"/>
        <end position="1808"/>
    </location>
</feature>
<keyword evidence="2" id="KW-0472">Membrane</keyword>
<feature type="domain" description="MBG" evidence="4">
    <location>
        <begin position="1232"/>
        <end position="1307"/>
    </location>
</feature>
<evidence type="ECO:0000313" key="5">
    <source>
        <dbReference type="EMBL" id="KRK76497.1"/>
    </source>
</evidence>
<name>A0A0R1K859_9LACO</name>
<feature type="region of interest" description="Disordered" evidence="1">
    <location>
        <begin position="60"/>
        <end position="129"/>
    </location>
</feature>
<dbReference type="InterPro" id="IPR041286">
    <property type="entry name" value="MBG_2"/>
</dbReference>
<feature type="region of interest" description="Disordered" evidence="1">
    <location>
        <begin position="1663"/>
        <end position="1764"/>
    </location>
</feature>
<feature type="region of interest" description="Disordered" evidence="1">
    <location>
        <begin position="163"/>
        <end position="184"/>
    </location>
</feature>
<reference evidence="5 6" key="1">
    <citation type="journal article" date="2015" name="Genome Announc.">
        <title>Expanding the biotechnology potential of lactobacilli through comparative genomics of 213 strains and associated genera.</title>
        <authorList>
            <person name="Sun Z."/>
            <person name="Harris H.M."/>
            <person name="McCann A."/>
            <person name="Guo C."/>
            <person name="Argimon S."/>
            <person name="Zhang W."/>
            <person name="Yang X."/>
            <person name="Jeffery I.B."/>
            <person name="Cooney J.C."/>
            <person name="Kagawa T.F."/>
            <person name="Liu W."/>
            <person name="Song Y."/>
            <person name="Salvetti E."/>
            <person name="Wrobel A."/>
            <person name="Rasinkangas P."/>
            <person name="Parkhill J."/>
            <person name="Rea M.C."/>
            <person name="O'Sullivan O."/>
            <person name="Ritari J."/>
            <person name="Douillard F.P."/>
            <person name="Paul Ross R."/>
            <person name="Yang R."/>
            <person name="Briner A.E."/>
            <person name="Felis G.E."/>
            <person name="de Vos W.M."/>
            <person name="Barrangou R."/>
            <person name="Klaenhammer T.R."/>
            <person name="Caufield P.W."/>
            <person name="Cui Y."/>
            <person name="Zhang H."/>
            <person name="O'Toole P.W."/>
        </authorList>
    </citation>
    <scope>NUCLEOTIDE SEQUENCE [LARGE SCALE GENOMIC DNA]</scope>
    <source>
        <strain evidence="5 6">DSM 19117</strain>
    </source>
</reference>
<feature type="domain" description="MBG" evidence="4">
    <location>
        <begin position="1071"/>
        <end position="1144"/>
    </location>
</feature>
<dbReference type="NCBIfam" id="TIGR01167">
    <property type="entry name" value="LPXTG_anchor"/>
    <property type="match status" value="1"/>
</dbReference>
<dbReference type="RefSeq" id="WP_056943923.1">
    <property type="nucleotide sequence ID" value="NZ_AZDT01000018.1"/>
</dbReference>
<feature type="domain" description="MBG" evidence="4">
    <location>
        <begin position="990"/>
        <end position="1065"/>
    </location>
</feature>
<feature type="domain" description="MBG" evidence="4">
    <location>
        <begin position="1317"/>
        <end position="1387"/>
    </location>
</feature>
<dbReference type="GeneID" id="84782391"/>